<dbReference type="Pfam" id="PF00778">
    <property type="entry name" value="DIX"/>
    <property type="match status" value="1"/>
</dbReference>
<dbReference type="GO" id="GO:0030877">
    <property type="term" value="C:beta-catenin destruction complex"/>
    <property type="evidence" value="ECO:0007669"/>
    <property type="project" value="TreeGrafter"/>
</dbReference>
<dbReference type="OrthoDB" id="10007451at2759"/>
<evidence type="ECO:0000259" key="7">
    <source>
        <dbReference type="PROSITE" id="PS50841"/>
    </source>
</evidence>
<comment type="caution">
    <text evidence="8">The sequence shown here is derived from an EMBL/GenBank/DDBJ whole genome shotgun (WGS) entry which is preliminary data.</text>
</comment>
<dbReference type="InterPro" id="IPR024066">
    <property type="entry name" value="RGS_subdom1/3"/>
</dbReference>
<dbReference type="InterPro" id="IPR001158">
    <property type="entry name" value="DIX"/>
</dbReference>
<evidence type="ECO:0000256" key="3">
    <source>
        <dbReference type="ARBA" id="ARBA00022687"/>
    </source>
</evidence>
<feature type="compositionally biased region" description="Basic residues" evidence="5">
    <location>
        <begin position="492"/>
        <end position="501"/>
    </location>
</feature>
<dbReference type="InterPro" id="IPR044926">
    <property type="entry name" value="RGS_subdomain_2"/>
</dbReference>
<name>A0A9Q1H617_HOLLE</name>
<feature type="compositionally biased region" description="Polar residues" evidence="5">
    <location>
        <begin position="302"/>
        <end position="329"/>
    </location>
</feature>
<dbReference type="Gene3D" id="1.10.196.10">
    <property type="match status" value="1"/>
</dbReference>
<dbReference type="InterPro" id="IPR029071">
    <property type="entry name" value="Ubiquitin-like_domsf"/>
</dbReference>
<dbReference type="Gene3D" id="1.10.167.10">
    <property type="entry name" value="Regulator of G-protein Signalling 4, domain 2"/>
    <property type="match status" value="1"/>
</dbReference>
<dbReference type="PROSITE" id="PS50841">
    <property type="entry name" value="DIX"/>
    <property type="match status" value="1"/>
</dbReference>
<dbReference type="SMART" id="SM00315">
    <property type="entry name" value="RGS"/>
    <property type="match status" value="1"/>
</dbReference>
<dbReference type="Proteomes" id="UP001152320">
    <property type="component" value="Chromosome 8"/>
</dbReference>
<dbReference type="GO" id="GO:0031625">
    <property type="term" value="F:ubiquitin protein ligase binding"/>
    <property type="evidence" value="ECO:0007669"/>
    <property type="project" value="TreeGrafter"/>
</dbReference>
<dbReference type="GO" id="GO:0060090">
    <property type="term" value="F:molecular adaptor activity"/>
    <property type="evidence" value="ECO:0007669"/>
    <property type="project" value="TreeGrafter"/>
</dbReference>
<dbReference type="SMART" id="SM00021">
    <property type="entry name" value="DAX"/>
    <property type="match status" value="1"/>
</dbReference>
<dbReference type="SUPFAM" id="SSF48097">
    <property type="entry name" value="Regulator of G-protein signaling, RGS"/>
    <property type="match status" value="1"/>
</dbReference>
<dbReference type="PROSITE" id="PS50132">
    <property type="entry name" value="RGS"/>
    <property type="match status" value="1"/>
</dbReference>
<dbReference type="InterPro" id="IPR038207">
    <property type="entry name" value="DIX_dom_sf"/>
</dbReference>
<dbReference type="InterPro" id="IPR016137">
    <property type="entry name" value="RGS"/>
</dbReference>
<dbReference type="AlphaFoldDB" id="A0A9Q1H617"/>
<keyword evidence="3 4" id="KW-0879">Wnt signaling pathway</keyword>
<proteinExistence type="predicted"/>
<feature type="region of interest" description="Disordered" evidence="5">
    <location>
        <begin position="450"/>
        <end position="508"/>
    </location>
</feature>
<feature type="region of interest" description="Disordered" evidence="5">
    <location>
        <begin position="302"/>
        <end position="336"/>
    </location>
</feature>
<evidence type="ECO:0000256" key="4">
    <source>
        <dbReference type="PROSITE-ProRule" id="PRU00069"/>
    </source>
</evidence>
<feature type="compositionally biased region" description="Polar residues" evidence="5">
    <location>
        <begin position="474"/>
        <end position="491"/>
    </location>
</feature>
<dbReference type="SUPFAM" id="SSF54236">
    <property type="entry name" value="Ubiquitin-like"/>
    <property type="match status" value="1"/>
</dbReference>
<feature type="region of interest" description="Disordered" evidence="5">
    <location>
        <begin position="716"/>
        <end position="787"/>
    </location>
</feature>
<feature type="region of interest" description="Disordered" evidence="5">
    <location>
        <begin position="570"/>
        <end position="696"/>
    </location>
</feature>
<dbReference type="GO" id="GO:0005634">
    <property type="term" value="C:nucleus"/>
    <property type="evidence" value="ECO:0007669"/>
    <property type="project" value="TreeGrafter"/>
</dbReference>
<feature type="compositionally biased region" description="Low complexity" evidence="5">
    <location>
        <begin position="761"/>
        <end position="782"/>
    </location>
</feature>
<dbReference type="GO" id="GO:0008013">
    <property type="term" value="F:beta-catenin binding"/>
    <property type="evidence" value="ECO:0007669"/>
    <property type="project" value="TreeGrafter"/>
</dbReference>
<feature type="compositionally biased region" description="Low complexity" evidence="5">
    <location>
        <begin position="716"/>
        <end position="726"/>
    </location>
</feature>
<dbReference type="GO" id="GO:0048468">
    <property type="term" value="P:cell development"/>
    <property type="evidence" value="ECO:0007669"/>
    <property type="project" value="TreeGrafter"/>
</dbReference>
<feature type="compositionally biased region" description="Basic and acidic residues" evidence="5">
    <location>
        <begin position="29"/>
        <end position="40"/>
    </location>
</feature>
<feature type="compositionally biased region" description="Polar residues" evidence="5">
    <location>
        <begin position="646"/>
        <end position="688"/>
    </location>
</feature>
<dbReference type="PANTHER" id="PTHR46102">
    <property type="entry name" value="AXIN"/>
    <property type="match status" value="1"/>
</dbReference>
<dbReference type="GO" id="GO:0019901">
    <property type="term" value="F:protein kinase binding"/>
    <property type="evidence" value="ECO:0007669"/>
    <property type="project" value="TreeGrafter"/>
</dbReference>
<reference evidence="8" key="1">
    <citation type="submission" date="2021-10" db="EMBL/GenBank/DDBJ databases">
        <title>Tropical sea cucumber genome reveals ecological adaptation and Cuvierian tubules defense mechanism.</title>
        <authorList>
            <person name="Chen T."/>
        </authorList>
    </citation>
    <scope>NUCLEOTIDE SEQUENCE</scope>
    <source>
        <strain evidence="8">Nanhai2018</strain>
        <tissue evidence="8">Muscle</tissue>
    </source>
</reference>
<evidence type="ECO:0000256" key="2">
    <source>
        <dbReference type="ARBA" id="ARBA00022490"/>
    </source>
</evidence>
<organism evidence="8 9">
    <name type="scientific">Holothuria leucospilota</name>
    <name type="common">Black long sea cucumber</name>
    <name type="synonym">Mertensiothuria leucospilota</name>
    <dbReference type="NCBI Taxonomy" id="206669"/>
    <lineage>
        <taxon>Eukaryota</taxon>
        <taxon>Metazoa</taxon>
        <taxon>Echinodermata</taxon>
        <taxon>Eleutherozoa</taxon>
        <taxon>Echinozoa</taxon>
        <taxon>Holothuroidea</taxon>
        <taxon>Aspidochirotacea</taxon>
        <taxon>Aspidochirotida</taxon>
        <taxon>Holothuriidae</taxon>
        <taxon>Holothuria</taxon>
    </lineage>
</organism>
<sequence>MSSDVCNNIEDLKILPISERPPVPGAVSHSDRPSEERCTDGKLRQTLSLKMASFSAAIEERENEPEGSDSVTPPYTRWAESLEALLSDSDGTALFRKFVTQENHQNPLLFYFAVEGFKKDRPSNERTELAKIIHRRFVKLSGESSVDISPEVRTKVADAIRNSKIGPDLFDQAQQEVELVIKETSYPLFLKSDLYVQYVSNGGISPESTESTSSSGSHLPHGYLPTLHEDSVLVDVLPKREDTKAPLPLTQETLLATSCQRSKMGKQQEGQFLRSRPRISPYHPNLSYNAFAPAASTNDSELQSLSSDAISDDTMSLTDSSVDGISTRRSQPKRRTNQAIKHNIRQNGKLKNAFPVMPMMQRPQKDPMVQSPEEFAKILIEKLKDLEREQIAEDKLNARLRKVEEEDMDMIKTVIPSSKDTEPLISVSGLHEEDPNSILDQHLLRVFDDSAKQSPSGHSPRSRSRSPEHAHQAKLSQMANVSQLPQTVSSHNRNHKSMQRQRTRDSGVHLTEIPVDTGLGHHHHHHRHYLLGKRNQDPMQYSSPGFIPYAKIYAMDSVGMSPYASEILVEPSKHKSKKSSKKSDVSSVTKTTDSGIYEGTPSLPSDGEVNPNKRVEDWLLRSTTSSKSGHKRGHRSSQDSHTSSSQKRASGHSSTRNSLSSQERTHTMSNYGGYTSSHKASHLPNQPFMQDPSMPLIPPPEARVVLEEARRIIDLSSKQKASMTSSSKKDRGPSSSATSTLTRSGQGGKMAPSSVEEELSNARAGKKSSSASSTSSGRQGASVGSSVTAEKEVTTVAYYLSPDPIPYRTTLPGKKITLRQFKSLIGKRGTYRYTFKMPSEEFESGVVHQIISDEEAILPLYEGKIVGKVEKVDCPETQM</sequence>
<feature type="compositionally biased region" description="Low complexity" evidence="5">
    <location>
        <begin position="585"/>
        <end position="594"/>
    </location>
</feature>
<dbReference type="GO" id="GO:0005737">
    <property type="term" value="C:cytoplasm"/>
    <property type="evidence" value="ECO:0007669"/>
    <property type="project" value="UniProtKB-SubCell"/>
</dbReference>
<feature type="region of interest" description="Disordered" evidence="5">
    <location>
        <begin position="17"/>
        <end position="40"/>
    </location>
</feature>
<dbReference type="InterPro" id="IPR014936">
    <property type="entry name" value="Axin_b-cat-bd"/>
</dbReference>
<dbReference type="InterPro" id="IPR036305">
    <property type="entry name" value="RGS_sf"/>
</dbReference>
<evidence type="ECO:0000256" key="1">
    <source>
        <dbReference type="ARBA" id="ARBA00004496"/>
    </source>
</evidence>
<dbReference type="EMBL" id="JAIZAY010000008">
    <property type="protein sequence ID" value="KAJ8036852.1"/>
    <property type="molecule type" value="Genomic_DNA"/>
</dbReference>
<dbReference type="PANTHER" id="PTHR46102:SF2">
    <property type="entry name" value="AXIN"/>
    <property type="match status" value="1"/>
</dbReference>
<protein>
    <submittedName>
        <fullName evidence="8">Axin-1</fullName>
    </submittedName>
</protein>
<dbReference type="Gene3D" id="2.40.240.130">
    <property type="match status" value="1"/>
</dbReference>
<dbReference type="GO" id="GO:0016055">
    <property type="term" value="P:Wnt signaling pathway"/>
    <property type="evidence" value="ECO:0007669"/>
    <property type="project" value="UniProtKB-KW"/>
</dbReference>
<evidence type="ECO:0000259" key="6">
    <source>
        <dbReference type="PROSITE" id="PS50132"/>
    </source>
</evidence>
<dbReference type="InterPro" id="IPR043581">
    <property type="entry name" value="Axin-like"/>
</dbReference>
<dbReference type="GO" id="GO:0005886">
    <property type="term" value="C:plasma membrane"/>
    <property type="evidence" value="ECO:0007669"/>
    <property type="project" value="TreeGrafter"/>
</dbReference>
<feature type="domain" description="RGS" evidence="6">
    <location>
        <begin position="81"/>
        <end position="199"/>
    </location>
</feature>
<dbReference type="PRINTS" id="PR01301">
    <property type="entry name" value="RGSPROTEIN"/>
</dbReference>
<dbReference type="GO" id="GO:0090090">
    <property type="term" value="P:negative regulation of canonical Wnt signaling pathway"/>
    <property type="evidence" value="ECO:0007669"/>
    <property type="project" value="InterPro"/>
</dbReference>
<evidence type="ECO:0000313" key="9">
    <source>
        <dbReference type="Proteomes" id="UP001152320"/>
    </source>
</evidence>
<dbReference type="Pfam" id="PF08833">
    <property type="entry name" value="Axin_b-cat_bind"/>
    <property type="match status" value="1"/>
</dbReference>
<feature type="domain" description="DIX" evidence="7">
    <location>
        <begin position="791"/>
        <end position="873"/>
    </location>
</feature>
<gene>
    <name evidence="8" type="ORF">HOLleu_17497</name>
</gene>
<comment type="subcellular location">
    <subcellularLocation>
        <location evidence="1">Cytoplasm</location>
    </subcellularLocation>
</comment>
<dbReference type="Pfam" id="PF00615">
    <property type="entry name" value="RGS"/>
    <property type="match status" value="1"/>
</dbReference>
<evidence type="ECO:0000256" key="5">
    <source>
        <dbReference type="SAM" id="MobiDB-lite"/>
    </source>
</evidence>
<keyword evidence="2" id="KW-0963">Cytoplasm</keyword>
<keyword evidence="9" id="KW-1185">Reference proteome</keyword>
<dbReference type="GO" id="GO:0032436">
    <property type="term" value="P:positive regulation of proteasomal ubiquitin-dependent protein catabolic process"/>
    <property type="evidence" value="ECO:0007669"/>
    <property type="project" value="TreeGrafter"/>
</dbReference>
<evidence type="ECO:0000313" key="8">
    <source>
        <dbReference type="EMBL" id="KAJ8036852.1"/>
    </source>
</evidence>
<accession>A0A9Q1H617</accession>